<name>A0A1Y1Y167_9FUNG</name>
<protein>
    <submittedName>
        <fullName evidence="1">Uncharacterized protein</fullName>
    </submittedName>
</protein>
<dbReference type="InterPro" id="IPR013950">
    <property type="entry name" value="Mis14/Nsl1"/>
</dbReference>
<keyword evidence="2" id="KW-1185">Reference proteome</keyword>
<dbReference type="InParanoid" id="A0A1Y1Y167"/>
<evidence type="ECO:0000313" key="2">
    <source>
        <dbReference type="Proteomes" id="UP000193498"/>
    </source>
</evidence>
<reference evidence="1 2" key="1">
    <citation type="submission" date="2016-07" db="EMBL/GenBank/DDBJ databases">
        <title>Pervasive Adenine N6-methylation of Active Genes in Fungi.</title>
        <authorList>
            <consortium name="DOE Joint Genome Institute"/>
            <person name="Mondo S.J."/>
            <person name="Dannebaum R.O."/>
            <person name="Kuo R.C."/>
            <person name="Labutti K."/>
            <person name="Haridas S."/>
            <person name="Kuo A."/>
            <person name="Salamov A."/>
            <person name="Ahrendt S.R."/>
            <person name="Lipzen A."/>
            <person name="Sullivan W."/>
            <person name="Andreopoulos W.B."/>
            <person name="Clum A."/>
            <person name="Lindquist E."/>
            <person name="Daum C."/>
            <person name="Ramamoorthy G.K."/>
            <person name="Gryganskyi A."/>
            <person name="Culley D."/>
            <person name="Magnuson J.K."/>
            <person name="James T.Y."/>
            <person name="O'Malley M.A."/>
            <person name="Stajich J.E."/>
            <person name="Spatafora J.W."/>
            <person name="Visel A."/>
            <person name="Grigoriev I.V."/>
        </authorList>
    </citation>
    <scope>NUCLEOTIDE SEQUENCE [LARGE SCALE GENOMIC DNA]</scope>
    <source>
        <strain evidence="1 2">CBS 931.73</strain>
    </source>
</reference>
<dbReference type="Proteomes" id="UP000193498">
    <property type="component" value="Unassembled WGS sequence"/>
</dbReference>
<dbReference type="PANTHER" id="PTHR31749">
    <property type="entry name" value="KINETOCHORE-ASSOCIATED PROTEIN NSL1 HOMOLOG"/>
    <property type="match status" value="1"/>
</dbReference>
<dbReference type="EMBL" id="MCFE01000324">
    <property type="protein sequence ID" value="ORX91374.1"/>
    <property type="molecule type" value="Genomic_DNA"/>
</dbReference>
<sequence>MDIPKIQVDSKEDIKYLKNEFSQASEKAFKANEKLFVKGRKKNVDLEERAQGLVNKWIEQMFKLAGNSLSVNGMEYKDAMTSAEEIEPFDEALHQEVLNLQLTTEELTMRVVERRKKVPEQVQFLVTDALKKGSMFASNIECLDTEEPVECTAEEIPTRVKKSYEDTVKLMNELKESIPNTLAKLERAQGVLEQESKAKPHDDTHQVIQGIFAKESAADEGSTSGAATSLKARSVLAQKLKQRAHQKPY</sequence>
<organism evidence="1 2">
    <name type="scientific">Basidiobolus meristosporus CBS 931.73</name>
    <dbReference type="NCBI Taxonomy" id="1314790"/>
    <lineage>
        <taxon>Eukaryota</taxon>
        <taxon>Fungi</taxon>
        <taxon>Fungi incertae sedis</taxon>
        <taxon>Zoopagomycota</taxon>
        <taxon>Entomophthoromycotina</taxon>
        <taxon>Basidiobolomycetes</taxon>
        <taxon>Basidiobolales</taxon>
        <taxon>Basidiobolaceae</taxon>
        <taxon>Basidiobolus</taxon>
    </lineage>
</organism>
<comment type="caution">
    <text evidence="1">The sequence shown here is derived from an EMBL/GenBank/DDBJ whole genome shotgun (WGS) entry which is preliminary data.</text>
</comment>
<dbReference type="OrthoDB" id="2135762at2759"/>
<proteinExistence type="predicted"/>
<evidence type="ECO:0000313" key="1">
    <source>
        <dbReference type="EMBL" id="ORX91374.1"/>
    </source>
</evidence>
<dbReference type="GO" id="GO:0000444">
    <property type="term" value="C:MIS12/MIND type complex"/>
    <property type="evidence" value="ECO:0007669"/>
    <property type="project" value="TreeGrafter"/>
</dbReference>
<dbReference type="PANTHER" id="PTHR31749:SF3">
    <property type="entry name" value="KINETOCHORE-ASSOCIATED PROTEIN NSL1 HOMOLOG"/>
    <property type="match status" value="1"/>
</dbReference>
<dbReference type="FunCoup" id="A0A1Y1Y167">
    <property type="interactions" value="40"/>
</dbReference>
<accession>A0A1Y1Y167</accession>
<dbReference type="GO" id="GO:0000070">
    <property type="term" value="P:mitotic sister chromatid segregation"/>
    <property type="evidence" value="ECO:0007669"/>
    <property type="project" value="InterPro"/>
</dbReference>
<dbReference type="Pfam" id="PF08641">
    <property type="entry name" value="Mis14"/>
    <property type="match status" value="1"/>
</dbReference>
<dbReference type="AlphaFoldDB" id="A0A1Y1Y167"/>
<gene>
    <name evidence="1" type="ORF">K493DRAFT_51350</name>
</gene>